<dbReference type="AlphaFoldDB" id="X1V180"/>
<reference evidence="1" key="1">
    <citation type="journal article" date="2014" name="Front. Microbiol.">
        <title>High frequency of phylogenetically diverse reductive dehalogenase-homologous genes in deep subseafloor sedimentary metagenomes.</title>
        <authorList>
            <person name="Kawai M."/>
            <person name="Futagami T."/>
            <person name="Toyoda A."/>
            <person name="Takaki Y."/>
            <person name="Nishi S."/>
            <person name="Hori S."/>
            <person name="Arai W."/>
            <person name="Tsubouchi T."/>
            <person name="Morono Y."/>
            <person name="Uchiyama I."/>
            <person name="Ito T."/>
            <person name="Fujiyama A."/>
            <person name="Inagaki F."/>
            <person name="Takami H."/>
        </authorList>
    </citation>
    <scope>NUCLEOTIDE SEQUENCE</scope>
    <source>
        <strain evidence="1">Expedition CK06-06</strain>
    </source>
</reference>
<name>X1V180_9ZZZZ</name>
<sequence length="54" mass="6153">ENGNDLAQILSQSRFAAQYTAEKTPHPLKLVRNPTDLLHAHPLLVLPLSLKYRY</sequence>
<proteinExistence type="predicted"/>
<feature type="non-terminal residue" evidence="1">
    <location>
        <position position="1"/>
    </location>
</feature>
<organism evidence="1">
    <name type="scientific">marine sediment metagenome</name>
    <dbReference type="NCBI Taxonomy" id="412755"/>
    <lineage>
        <taxon>unclassified sequences</taxon>
        <taxon>metagenomes</taxon>
        <taxon>ecological metagenomes</taxon>
    </lineage>
</organism>
<protein>
    <submittedName>
        <fullName evidence="1">Uncharacterized protein</fullName>
    </submittedName>
</protein>
<accession>X1V180</accession>
<comment type="caution">
    <text evidence="1">The sequence shown here is derived from an EMBL/GenBank/DDBJ whole genome shotgun (WGS) entry which is preliminary data.</text>
</comment>
<evidence type="ECO:0000313" key="1">
    <source>
        <dbReference type="EMBL" id="GAI98394.1"/>
    </source>
</evidence>
<gene>
    <name evidence="1" type="ORF">S12H4_39206</name>
</gene>
<dbReference type="EMBL" id="BARW01023670">
    <property type="protein sequence ID" value="GAI98394.1"/>
    <property type="molecule type" value="Genomic_DNA"/>
</dbReference>